<proteinExistence type="inferred from homology"/>
<reference evidence="6" key="1">
    <citation type="journal article" date="2020" name="Stud. Mycol.">
        <title>101 Dothideomycetes genomes: a test case for predicting lifestyles and emergence of pathogens.</title>
        <authorList>
            <person name="Haridas S."/>
            <person name="Albert R."/>
            <person name="Binder M."/>
            <person name="Bloem J."/>
            <person name="Labutti K."/>
            <person name="Salamov A."/>
            <person name="Andreopoulos B."/>
            <person name="Baker S."/>
            <person name="Barry K."/>
            <person name="Bills G."/>
            <person name="Bluhm B."/>
            <person name="Cannon C."/>
            <person name="Castanera R."/>
            <person name="Culley D."/>
            <person name="Daum C."/>
            <person name="Ezra D."/>
            <person name="Gonzalez J."/>
            <person name="Henrissat B."/>
            <person name="Kuo A."/>
            <person name="Liang C."/>
            <person name="Lipzen A."/>
            <person name="Lutzoni F."/>
            <person name="Magnuson J."/>
            <person name="Mondo S."/>
            <person name="Nolan M."/>
            <person name="Ohm R."/>
            <person name="Pangilinan J."/>
            <person name="Park H.-J."/>
            <person name="Ramirez L."/>
            <person name="Alfaro M."/>
            <person name="Sun H."/>
            <person name="Tritt A."/>
            <person name="Yoshinaga Y."/>
            <person name="Zwiers L.-H."/>
            <person name="Turgeon B."/>
            <person name="Goodwin S."/>
            <person name="Spatafora J."/>
            <person name="Crous P."/>
            <person name="Grigoriev I."/>
        </authorList>
    </citation>
    <scope>NUCLEOTIDE SEQUENCE</scope>
    <source>
        <strain evidence="6">ATCC 74209</strain>
    </source>
</reference>
<feature type="domain" description="Glucose-methanol-choline oxidoreductase N-terminal" evidence="3">
    <location>
        <begin position="327"/>
        <end position="549"/>
    </location>
</feature>
<dbReference type="SUPFAM" id="SSF51905">
    <property type="entry name" value="FAD/NAD(P)-binding domain"/>
    <property type="match status" value="1"/>
</dbReference>
<evidence type="ECO:0000313" key="6">
    <source>
        <dbReference type="EMBL" id="KAF2202979.1"/>
    </source>
</evidence>
<dbReference type="InterPro" id="IPR053208">
    <property type="entry name" value="GMC_Oxidoreductase_CD"/>
</dbReference>
<accession>A0A9P4JRC8</accession>
<dbReference type="Pfam" id="PF00732">
    <property type="entry name" value="GMC_oxred_N"/>
    <property type="match status" value="1"/>
</dbReference>
<feature type="domain" description="Cellobiose dehydrogenase-like cytochrome" evidence="5">
    <location>
        <begin position="30"/>
        <end position="209"/>
    </location>
</feature>
<dbReference type="Pfam" id="PF05199">
    <property type="entry name" value="GMC_oxred_C"/>
    <property type="match status" value="1"/>
</dbReference>
<dbReference type="AlphaFoldDB" id="A0A9P4JRC8"/>
<dbReference type="GO" id="GO:0050660">
    <property type="term" value="F:flavin adenine dinucleotide binding"/>
    <property type="evidence" value="ECO:0007669"/>
    <property type="project" value="InterPro"/>
</dbReference>
<dbReference type="Gene3D" id="3.50.50.60">
    <property type="entry name" value="FAD/NAD(P)-binding domain"/>
    <property type="match status" value="1"/>
</dbReference>
<evidence type="ECO:0000259" key="4">
    <source>
        <dbReference type="Pfam" id="PF05199"/>
    </source>
</evidence>
<dbReference type="EMBL" id="ML993917">
    <property type="protein sequence ID" value="KAF2202979.1"/>
    <property type="molecule type" value="Genomic_DNA"/>
</dbReference>
<evidence type="ECO:0000256" key="1">
    <source>
        <dbReference type="ARBA" id="ARBA00010790"/>
    </source>
</evidence>
<dbReference type="PANTHER" id="PTHR47190:SF2">
    <property type="entry name" value="CELLOBIOSE DEHYDROGENASE (AFU_ORTHOLOGUE AFUA_2G17620)"/>
    <property type="match status" value="1"/>
</dbReference>
<dbReference type="GO" id="GO:0016614">
    <property type="term" value="F:oxidoreductase activity, acting on CH-OH group of donors"/>
    <property type="evidence" value="ECO:0007669"/>
    <property type="project" value="InterPro"/>
</dbReference>
<evidence type="ECO:0000259" key="3">
    <source>
        <dbReference type="Pfam" id="PF00732"/>
    </source>
</evidence>
<keyword evidence="7" id="KW-1185">Reference proteome</keyword>
<gene>
    <name evidence="6" type="ORF">GQ43DRAFT_479434</name>
</gene>
<dbReference type="SUPFAM" id="SSF54373">
    <property type="entry name" value="FAD-linked reductases, C-terminal domain"/>
    <property type="match status" value="1"/>
</dbReference>
<organism evidence="6 7">
    <name type="scientific">Delitschia confertaspora ATCC 74209</name>
    <dbReference type="NCBI Taxonomy" id="1513339"/>
    <lineage>
        <taxon>Eukaryota</taxon>
        <taxon>Fungi</taxon>
        <taxon>Dikarya</taxon>
        <taxon>Ascomycota</taxon>
        <taxon>Pezizomycotina</taxon>
        <taxon>Dothideomycetes</taxon>
        <taxon>Pleosporomycetidae</taxon>
        <taxon>Pleosporales</taxon>
        <taxon>Delitschiaceae</taxon>
        <taxon>Delitschia</taxon>
    </lineage>
</organism>
<evidence type="ECO:0000259" key="5">
    <source>
        <dbReference type="Pfam" id="PF16010"/>
    </source>
</evidence>
<dbReference type="InterPro" id="IPR015920">
    <property type="entry name" value="Cellobiose_DH-like_cyt"/>
</dbReference>
<feature type="chain" id="PRO_5040444195" evidence="2">
    <location>
        <begin position="25"/>
        <end position="787"/>
    </location>
</feature>
<dbReference type="Proteomes" id="UP000799536">
    <property type="component" value="Unassembled WGS sequence"/>
</dbReference>
<dbReference type="Pfam" id="PF16010">
    <property type="entry name" value="CDH-cyt"/>
    <property type="match status" value="1"/>
</dbReference>
<sequence length="787" mass="84928">MMKLSNVVRAASLLLSFLTPLTQAQDGQAYTDSLTGISFWRSTVDSARTKGGMQWGWALPEVAGGTNDEYIGILVGALQSGNKGWTGISHRGGMGNALLLMAWVDGTNVKTEFRYAGGYVTPEIYAGNATLTQISHTINSTHFSLIYRCQWCWVWNHKGAAGSQLPTAQYQTIGWAQNLDVPSSPLRQHNNGQSSFDIEVASARKAQYAEWVSKYGGPTAPTTGLPTPTATPTNPATCVGSVAPTQTFDYIVVGAGAGGIPVADKLSESGKSVLLIEKGPPSSGRWNGTMKPAWLEGTNLTRFDVPGLCNEIWANSSGVACTDIDQMAGCILGGGTAVNAALWWNPVPMDWDYNFPAGWKASDMAASAKEVFRRNPWTDHPSTDGKLYKQEGFEVLATALSADGWTQVTANNVPEQKHRVYAHTPFMYVNAERHGPMASYLVSAYARKNFKLMVNTQVRRLIRDKGRITGVELGGGEGGYCGVVNVTAGTGRVILSAGTFGSTKILYRSGIGPKEELQVVADSALDGSSFVKSSDWINLPVGRNLVDHVNTDLVVRHPNVSFYDFYAAWDTPIEEDKKQYLEKRAGILAMSAPNIGPMFWEMINGTDGIQRSLQWQARVEPAQGVKDLTSMTISQYLGHGMTSRGVLSINGALNMYVSKLPYLHSQEDIDAVVKGIENLQRAIAKVPGIVWEVPGPNVTAREFVAAEPVTAAKRKSNHWLGTAKMGTDSALTDGTAVVDTNTQVYGTENLHVVDASVFPGHIVTNPSAYIVTIGEHAAKKILALDKK</sequence>
<comment type="similarity">
    <text evidence="1">Belongs to the GMC oxidoreductase family.</text>
</comment>
<name>A0A9P4JRC8_9PLEO</name>
<dbReference type="PANTHER" id="PTHR47190">
    <property type="entry name" value="DEHYDROGENASE, PUTATIVE-RELATED"/>
    <property type="match status" value="1"/>
</dbReference>
<dbReference type="Pfam" id="PF13450">
    <property type="entry name" value="NAD_binding_8"/>
    <property type="match status" value="1"/>
</dbReference>
<dbReference type="Gene3D" id="3.30.410.10">
    <property type="entry name" value="Cholesterol Oxidase, domain 2"/>
    <property type="match status" value="1"/>
</dbReference>
<dbReference type="Gene3D" id="2.60.40.1210">
    <property type="entry name" value="Cellobiose dehydrogenase, cytochrome domain"/>
    <property type="match status" value="1"/>
</dbReference>
<dbReference type="OrthoDB" id="413885at2759"/>
<dbReference type="CDD" id="cd09630">
    <property type="entry name" value="CDH_like_cytochrome"/>
    <property type="match status" value="1"/>
</dbReference>
<dbReference type="InterPro" id="IPR007867">
    <property type="entry name" value="GMC_OxRtase_C"/>
</dbReference>
<evidence type="ECO:0000256" key="2">
    <source>
        <dbReference type="SAM" id="SignalP"/>
    </source>
</evidence>
<protein>
    <submittedName>
        <fullName evidence="6">Cellobiose dehydrogenase-like protein</fullName>
    </submittedName>
</protein>
<dbReference type="SUPFAM" id="SSF49344">
    <property type="entry name" value="CBD9-like"/>
    <property type="match status" value="1"/>
</dbReference>
<dbReference type="InterPro" id="IPR036188">
    <property type="entry name" value="FAD/NAD-bd_sf"/>
</dbReference>
<comment type="caution">
    <text evidence="6">The sequence shown here is derived from an EMBL/GenBank/DDBJ whole genome shotgun (WGS) entry which is preliminary data.</text>
</comment>
<feature type="domain" description="Glucose-methanol-choline oxidoreductase C-terminal" evidence="4">
    <location>
        <begin position="642"/>
        <end position="774"/>
    </location>
</feature>
<evidence type="ECO:0000313" key="7">
    <source>
        <dbReference type="Proteomes" id="UP000799536"/>
    </source>
</evidence>
<keyword evidence="2" id="KW-0732">Signal</keyword>
<dbReference type="InterPro" id="IPR000172">
    <property type="entry name" value="GMC_OxRdtase_N"/>
</dbReference>
<feature type="signal peptide" evidence="2">
    <location>
        <begin position="1"/>
        <end position="24"/>
    </location>
</feature>